<dbReference type="GO" id="GO:0046872">
    <property type="term" value="F:metal ion binding"/>
    <property type="evidence" value="ECO:0007669"/>
    <property type="project" value="UniProtKB-KW"/>
</dbReference>
<evidence type="ECO:0000313" key="14">
    <source>
        <dbReference type="RefSeq" id="XP_055900706.1"/>
    </source>
</evidence>
<dbReference type="AlphaFoldDB" id="A0A9W3BMQ9"/>
<evidence type="ECO:0000256" key="7">
    <source>
        <dbReference type="ARBA" id="ARBA00022729"/>
    </source>
</evidence>
<evidence type="ECO:0000256" key="6">
    <source>
        <dbReference type="ARBA" id="ARBA00022723"/>
    </source>
</evidence>
<comment type="catalytic activity">
    <reaction evidence="9">
        <text>adenosine + H2O + H(+) = inosine + NH4(+)</text>
        <dbReference type="Rhea" id="RHEA:24408"/>
        <dbReference type="ChEBI" id="CHEBI:15377"/>
        <dbReference type="ChEBI" id="CHEBI:15378"/>
        <dbReference type="ChEBI" id="CHEBI:16335"/>
        <dbReference type="ChEBI" id="CHEBI:17596"/>
        <dbReference type="ChEBI" id="CHEBI:28938"/>
        <dbReference type="EC" id="3.5.4.4"/>
    </reaction>
</comment>
<evidence type="ECO:0000256" key="10">
    <source>
        <dbReference type="SAM" id="SignalP"/>
    </source>
</evidence>
<keyword evidence="7 10" id="KW-0732">Signal</keyword>
<dbReference type="SUPFAM" id="SSF51556">
    <property type="entry name" value="Metallo-dependent hydrolases"/>
    <property type="match status" value="1"/>
</dbReference>
<evidence type="ECO:0000259" key="11">
    <source>
        <dbReference type="Pfam" id="PF00962"/>
    </source>
</evidence>
<dbReference type="Gene3D" id="3.20.20.140">
    <property type="entry name" value="Metal-dependent hydrolases"/>
    <property type="match status" value="1"/>
</dbReference>
<keyword evidence="13" id="KW-1185">Reference proteome</keyword>
<feature type="chain" id="PRO_5040779208" description="adenosine deaminase" evidence="10">
    <location>
        <begin position="21"/>
        <end position="631"/>
    </location>
</feature>
<keyword evidence="6" id="KW-0479">Metal-binding</keyword>
<feature type="domain" description="Adenosine deaminase" evidence="11">
    <location>
        <begin position="208"/>
        <end position="493"/>
    </location>
</feature>
<dbReference type="InterPro" id="IPR006331">
    <property type="entry name" value="ADGF"/>
</dbReference>
<dbReference type="PANTHER" id="PTHR11409:SF39">
    <property type="entry name" value="ADENOSINE DEAMINASE 2"/>
    <property type="match status" value="1"/>
</dbReference>
<dbReference type="GeneID" id="106073227"/>
<dbReference type="GO" id="GO:0006154">
    <property type="term" value="P:adenosine catabolic process"/>
    <property type="evidence" value="ECO:0007669"/>
    <property type="project" value="InterPro"/>
</dbReference>
<feature type="domain" description="Adenosine/AMP deaminase N-terminal" evidence="12">
    <location>
        <begin position="30"/>
        <end position="111"/>
    </location>
</feature>
<evidence type="ECO:0000256" key="3">
    <source>
        <dbReference type="ARBA" id="ARBA00006083"/>
    </source>
</evidence>
<name>A0A9W3BMQ9_BIOGL</name>
<dbReference type="CDD" id="cd01321">
    <property type="entry name" value="ADGF"/>
    <property type="match status" value="1"/>
</dbReference>
<evidence type="ECO:0000256" key="4">
    <source>
        <dbReference type="ARBA" id="ARBA00012784"/>
    </source>
</evidence>
<dbReference type="Pfam" id="PF08451">
    <property type="entry name" value="A_deaminase_N"/>
    <property type="match status" value="1"/>
</dbReference>
<comment type="subcellular location">
    <subcellularLocation>
        <location evidence="2">Secreted</location>
    </subcellularLocation>
</comment>
<dbReference type="FunFam" id="3.20.20.140:FF:000017">
    <property type="entry name" value="Adenosine deaminase 2"/>
    <property type="match status" value="1"/>
</dbReference>
<organism evidence="13 14">
    <name type="scientific">Biomphalaria glabrata</name>
    <name type="common">Bloodfluke planorb</name>
    <name type="synonym">Freshwater snail</name>
    <dbReference type="NCBI Taxonomy" id="6526"/>
    <lineage>
        <taxon>Eukaryota</taxon>
        <taxon>Metazoa</taxon>
        <taxon>Spiralia</taxon>
        <taxon>Lophotrochozoa</taxon>
        <taxon>Mollusca</taxon>
        <taxon>Gastropoda</taxon>
        <taxon>Heterobranchia</taxon>
        <taxon>Euthyneura</taxon>
        <taxon>Panpulmonata</taxon>
        <taxon>Hygrophila</taxon>
        <taxon>Lymnaeoidea</taxon>
        <taxon>Planorbidae</taxon>
        <taxon>Biomphalaria</taxon>
    </lineage>
</organism>
<feature type="signal peptide" evidence="10">
    <location>
        <begin position="1"/>
        <end position="20"/>
    </location>
</feature>
<protein>
    <recommendedName>
        <fullName evidence="4">adenosine deaminase</fullName>
        <ecNumber evidence="4">3.5.4.4</ecNumber>
    </recommendedName>
</protein>
<dbReference type="GO" id="GO:0005615">
    <property type="term" value="C:extracellular space"/>
    <property type="evidence" value="ECO:0007669"/>
    <property type="project" value="InterPro"/>
</dbReference>
<evidence type="ECO:0000256" key="5">
    <source>
        <dbReference type="ARBA" id="ARBA00022525"/>
    </source>
</evidence>
<dbReference type="InterPro" id="IPR006330">
    <property type="entry name" value="Ado/ade_deaminase"/>
</dbReference>
<dbReference type="PANTHER" id="PTHR11409">
    <property type="entry name" value="ADENOSINE DEAMINASE"/>
    <property type="match status" value="1"/>
</dbReference>
<dbReference type="Pfam" id="PF00962">
    <property type="entry name" value="A_deaminase"/>
    <property type="match status" value="1"/>
</dbReference>
<dbReference type="RefSeq" id="XP_055900706.1">
    <property type="nucleotide sequence ID" value="XM_056044731.1"/>
</dbReference>
<evidence type="ECO:0000256" key="2">
    <source>
        <dbReference type="ARBA" id="ARBA00004613"/>
    </source>
</evidence>
<dbReference type="GO" id="GO:0046103">
    <property type="term" value="P:inosine biosynthetic process"/>
    <property type="evidence" value="ECO:0007669"/>
    <property type="project" value="TreeGrafter"/>
</dbReference>
<dbReference type="InterPro" id="IPR032466">
    <property type="entry name" value="Metal_Hydrolase"/>
</dbReference>
<comment type="similarity">
    <text evidence="3">Belongs to the metallo-dependent hydrolases superfamily. Adenosine and AMP deaminases family. ADGF subfamily.</text>
</comment>
<dbReference type="NCBIfam" id="TIGR01431">
    <property type="entry name" value="adm_rel"/>
    <property type="match status" value="1"/>
</dbReference>
<reference evidence="14" key="1">
    <citation type="submission" date="2025-08" db="UniProtKB">
        <authorList>
            <consortium name="RefSeq"/>
        </authorList>
    </citation>
    <scope>IDENTIFICATION</scope>
</reference>
<dbReference type="EC" id="3.5.4.4" evidence="4"/>
<dbReference type="InterPro" id="IPR013659">
    <property type="entry name" value="A_deaminase_N"/>
</dbReference>
<proteinExistence type="inferred from homology"/>
<accession>A0A9W3BMQ9</accession>
<evidence type="ECO:0000313" key="13">
    <source>
        <dbReference type="Proteomes" id="UP001165740"/>
    </source>
</evidence>
<dbReference type="Proteomes" id="UP001165740">
    <property type="component" value="Chromosome 10"/>
</dbReference>
<keyword evidence="5" id="KW-0964">Secreted</keyword>
<sequence>MTVSVQIASAIILLVSVVSSKPALNVVRRDAEPDTSGHMNLRAQLIEEEMKLRLGGNLVLNEQEQMVNRLLLKEKRAIIERSRLNKTTYYPALSFYKSKKFVESTNIYQIIKKMPKGAALHLHDLAITSLNWVVKNVTYRDHVYMYYDDKGFVHLGAFDTPPADNPWELVKTLRAKAPDAVMFDKNLLNNISMLSSDPLEMYPTINLVWARFDKYFEQVISLLFNADIMRDYYRQALVEFKEDNVQYIELRAILSGFTVLSGTTHDAEFGLNIYKQVTEEFVRENPDFLGAKIIMSGLRFFESSAIKESVKVAKTLRQKYPHFFAGYDLVGQEDPNNPLTFYSATLRQASKELPYYFHAAETNWQETDVDYNLVDALLLNTRRIGHGYGISKHPKLMEIIRERKIAVEVSPISNQLLGLVSDLRNHPMASLMASGYPVVISSDDPGTWEAAPLSHDFFMAFMNLAGKETGLAFLKQLALNSFEYSAMNRSEKSRAKLLWTSKWNSFILETGLEQDLDMKMCVDDNRYKYQGLTCSQATTESSANVCYVKEVATACCRSCTMRWTGMLGKQKKCFCHFPLLKGETIFSEMITSTTLIKRSRFSSRGHNPKQREVPVSTTTGALWKPEAAFPH</sequence>
<evidence type="ECO:0000256" key="8">
    <source>
        <dbReference type="ARBA" id="ARBA00022801"/>
    </source>
</evidence>
<keyword evidence="8" id="KW-0378">Hydrolase</keyword>
<comment type="cofactor">
    <cofactor evidence="1">
        <name>Zn(2+)</name>
        <dbReference type="ChEBI" id="CHEBI:29105"/>
    </cofactor>
</comment>
<evidence type="ECO:0000256" key="1">
    <source>
        <dbReference type="ARBA" id="ARBA00001947"/>
    </source>
</evidence>
<evidence type="ECO:0000256" key="9">
    <source>
        <dbReference type="ARBA" id="ARBA00047764"/>
    </source>
</evidence>
<dbReference type="InterPro" id="IPR001365">
    <property type="entry name" value="A_deaminase_dom"/>
</dbReference>
<gene>
    <name evidence="14" type="primary">LOC106073227</name>
</gene>
<evidence type="ECO:0000259" key="12">
    <source>
        <dbReference type="Pfam" id="PF08451"/>
    </source>
</evidence>
<dbReference type="GO" id="GO:0004000">
    <property type="term" value="F:adenosine deaminase activity"/>
    <property type="evidence" value="ECO:0007669"/>
    <property type="project" value="InterPro"/>
</dbReference>